<feature type="compositionally biased region" description="Low complexity" evidence="1">
    <location>
        <begin position="72"/>
        <end position="86"/>
    </location>
</feature>
<feature type="compositionally biased region" description="Basic and acidic residues" evidence="1">
    <location>
        <begin position="284"/>
        <end position="300"/>
    </location>
</feature>
<dbReference type="PANTHER" id="PTHR35788:SF1">
    <property type="entry name" value="EXPORTED PROTEIN"/>
    <property type="match status" value="1"/>
</dbReference>
<dbReference type="RefSeq" id="WP_344872734.1">
    <property type="nucleotide sequence ID" value="NZ_BAABAL010000005.1"/>
</dbReference>
<feature type="compositionally biased region" description="Polar residues" evidence="1">
    <location>
        <begin position="519"/>
        <end position="529"/>
    </location>
</feature>
<reference evidence="4" key="1">
    <citation type="journal article" date="2019" name="Int. J. Syst. Evol. Microbiol.">
        <title>The Global Catalogue of Microorganisms (GCM) 10K type strain sequencing project: providing services to taxonomists for standard genome sequencing and annotation.</title>
        <authorList>
            <consortium name="The Broad Institute Genomics Platform"/>
            <consortium name="The Broad Institute Genome Sequencing Center for Infectious Disease"/>
            <person name="Wu L."/>
            <person name="Ma J."/>
        </authorList>
    </citation>
    <scope>NUCLEOTIDE SEQUENCE [LARGE SCALE GENOMIC DNA]</scope>
    <source>
        <strain evidence="4">JCM 17342</strain>
    </source>
</reference>
<dbReference type="PANTHER" id="PTHR35788">
    <property type="entry name" value="EXPORTED PROTEIN-RELATED"/>
    <property type="match status" value="1"/>
</dbReference>
<dbReference type="EMBL" id="BAABAL010000005">
    <property type="protein sequence ID" value="GAA3998857.1"/>
    <property type="molecule type" value="Genomic_DNA"/>
</dbReference>
<feature type="compositionally biased region" description="Acidic residues" evidence="1">
    <location>
        <begin position="590"/>
        <end position="604"/>
    </location>
</feature>
<feature type="region of interest" description="Disordered" evidence="1">
    <location>
        <begin position="571"/>
        <end position="608"/>
    </location>
</feature>
<feature type="compositionally biased region" description="Basic and acidic residues" evidence="1">
    <location>
        <begin position="1"/>
        <end position="16"/>
    </location>
</feature>
<feature type="compositionally biased region" description="Low complexity" evidence="1">
    <location>
        <begin position="152"/>
        <end position="169"/>
    </location>
</feature>
<dbReference type="Pfam" id="PF04294">
    <property type="entry name" value="VanW"/>
    <property type="match status" value="1"/>
</dbReference>
<feature type="compositionally biased region" description="Polar residues" evidence="1">
    <location>
        <begin position="253"/>
        <end position="279"/>
    </location>
</feature>
<evidence type="ECO:0000256" key="1">
    <source>
        <dbReference type="SAM" id="MobiDB-lite"/>
    </source>
</evidence>
<proteinExistence type="predicted"/>
<dbReference type="InterPro" id="IPR052913">
    <property type="entry name" value="Glycopeptide_resist_protein"/>
</dbReference>
<dbReference type="InterPro" id="IPR007391">
    <property type="entry name" value="Vancomycin_resist_VanW"/>
</dbReference>
<dbReference type="Proteomes" id="UP001501747">
    <property type="component" value="Unassembled WGS sequence"/>
</dbReference>
<accession>A0ABP7RKP4</accession>
<feature type="domain" description="YoaR-like putative peptidoglycan binding" evidence="2">
    <location>
        <begin position="828"/>
        <end position="921"/>
    </location>
</feature>
<comment type="caution">
    <text evidence="3">The sequence shown here is derived from an EMBL/GenBank/DDBJ whole genome shotgun (WGS) entry which is preliminary data.</text>
</comment>
<gene>
    <name evidence="3" type="ORF">GCM10022247_18870</name>
</gene>
<evidence type="ECO:0000259" key="2">
    <source>
        <dbReference type="Pfam" id="PF12229"/>
    </source>
</evidence>
<feature type="region of interest" description="Disordered" evidence="1">
    <location>
        <begin position="1"/>
        <end position="529"/>
    </location>
</feature>
<name>A0ABP7RKP4_9PSEU</name>
<dbReference type="Pfam" id="PF12229">
    <property type="entry name" value="PG_binding_4"/>
    <property type="match status" value="1"/>
</dbReference>
<organism evidence="3 4">
    <name type="scientific">Allokutzneria multivorans</name>
    <dbReference type="NCBI Taxonomy" id="1142134"/>
    <lineage>
        <taxon>Bacteria</taxon>
        <taxon>Bacillati</taxon>
        <taxon>Actinomycetota</taxon>
        <taxon>Actinomycetes</taxon>
        <taxon>Pseudonocardiales</taxon>
        <taxon>Pseudonocardiaceae</taxon>
        <taxon>Allokutzneria</taxon>
    </lineage>
</organism>
<evidence type="ECO:0000313" key="3">
    <source>
        <dbReference type="EMBL" id="GAA3998857.1"/>
    </source>
</evidence>
<sequence length="1171" mass="123949">MSDDNGRPDPQPERDSAPAASTPATPPGGDSAGQPQHPVGAERPTKRIQWMSAPKSGAEAPAEEAPAPPAAAQPQTPQPQAAQPQAPQAPPQVHHSGPHQRTPQSIAPSDGLPRVHYNSPQPQPQQPSSFGAPGQPPVHHSGPQPRTPQPPREQGQQWSQQQPSNVQYQGEQPRQHHDSGSLRREQPPVQQPQAQQPLQQHDSGAVRREQPQQAQPQRHDSGPVRREPQPQAPRHDSGPVRRQQPEAEKQEPTRTSVSGAALFQNVSDQTETVVFQQLPSAPKPEADKRQEAAPRSEADAPRSVGDAQKPEQAKPEQAYSVSDTQPNSKPEQANAFARPVGDAPRPEQATMFARPVGDPGGPEQATAFSRSAGDGPKPDQATAFARPVGDPNGSEQATRSAGDAPRPEQATMFARPVGDGSRPEQTARPDQSTTFARPVGDPEQATAFSRSAGDGPKPDQATTFVRPVGDPNRQEQATTFSRSADDGPKPDQATTFVRPVGGTQKPEQATTFVRPVGDPNTSRIDQATTAIRPEALSALSGLGAGRPIDPESDTVRIPKIDATTTVAPAKATSVFNAKPPATPPPPPPPVDDDALDPLPDDDGDQERSGRGRKILLAAASVVGLLGVLYVGDLLLTQGNVPRGITVAGVDVGGLDRASAERKLREQIEPRLGKPVALRVGDVDTEISPQEAGLAMNWKGTLDQAGEQSYNPFTRISSFFTTTELGVVTTAEESKVSGALEHLREATDRLPAEGTIEFSDGKPKPIDPKPGQKLDAAGAIPVLKADWPSGRRVQLPAVIDPVTSTPEGVRKALEEVAKPAVSGPLTVLGEGGNAIVQPVAIGNAMRFESDGKGGLTASLDAPKIAEVARPQLASTDKPGKDAEIVIEGGKPTVKPSTDGRGVDWEKTLGGALEVLRKPQDRQIKATYSQLPAKLTTEQANALGIKQVVAEFETKGFAADSGRNIKRAAEQINGAIVKPGETFSMNGRTGPRTAATGYVEAAIIEKGELSRAVGGGVSQMATTLYNAGYHAGMVDVAHKEHSFYISRYPKGREATVFQNPNGSSVIDVKFKNDSKTGILVQTIWTSSTITVKLWGTKTYEVSGQTGEPFAQTAPQVKEIPAGQPCKASEGAGGFSVKDTRTIKDLTTGSTRREERTVRYNPQHKVVCAPPAGG</sequence>
<feature type="compositionally biased region" description="Polar residues" evidence="1">
    <location>
        <begin position="319"/>
        <end position="331"/>
    </location>
</feature>
<protein>
    <recommendedName>
        <fullName evidence="2">YoaR-like putative peptidoglycan binding domain-containing protein</fullName>
    </recommendedName>
</protein>
<dbReference type="InterPro" id="IPR022029">
    <property type="entry name" value="YoaR-like_PG-bd"/>
</dbReference>
<feature type="compositionally biased region" description="Pro residues" evidence="1">
    <location>
        <begin position="580"/>
        <end position="589"/>
    </location>
</feature>
<evidence type="ECO:0000313" key="4">
    <source>
        <dbReference type="Proteomes" id="UP001501747"/>
    </source>
</evidence>
<feature type="compositionally biased region" description="Basic and acidic residues" evidence="1">
    <location>
        <begin position="173"/>
        <end position="186"/>
    </location>
</feature>
<feature type="compositionally biased region" description="Basic and acidic residues" evidence="1">
    <location>
        <begin position="217"/>
        <end position="252"/>
    </location>
</feature>
<keyword evidence="4" id="KW-1185">Reference proteome</keyword>
<feature type="compositionally biased region" description="Low complexity" evidence="1">
    <location>
        <begin position="187"/>
        <end position="200"/>
    </location>
</feature>